<evidence type="ECO:0000256" key="1">
    <source>
        <dbReference type="ARBA" id="ARBA00007068"/>
    </source>
</evidence>
<dbReference type="EMBL" id="CP050869">
    <property type="protein sequence ID" value="QPG48835.1"/>
    <property type="molecule type" value="Genomic_DNA"/>
</dbReference>
<dbReference type="Gene3D" id="3.60.70.12">
    <property type="entry name" value="L-amino peptidase D-ALA esterase/amidase"/>
    <property type="match status" value="1"/>
</dbReference>
<dbReference type="InterPro" id="IPR016117">
    <property type="entry name" value="ArgJ-like_dom_sf"/>
</dbReference>
<evidence type="ECO:0000313" key="3">
    <source>
        <dbReference type="Proteomes" id="UP000594632"/>
    </source>
</evidence>
<name>A0A7S9IGR7_SACSO</name>
<dbReference type="Pfam" id="PF03576">
    <property type="entry name" value="Peptidase_S58"/>
    <property type="match status" value="1"/>
</dbReference>
<dbReference type="AlphaFoldDB" id="A0A7S9IGR7"/>
<dbReference type="SUPFAM" id="SSF56266">
    <property type="entry name" value="DmpA/ArgJ-like"/>
    <property type="match status" value="1"/>
</dbReference>
<dbReference type="Proteomes" id="UP000594632">
    <property type="component" value="Chromosome"/>
</dbReference>
<reference evidence="2 3" key="1">
    <citation type="journal article" date="2020" name="Nat. Commun.">
        <title>The structures of two archaeal type IV pili illuminate evolutionary relationships.</title>
        <authorList>
            <person name="Wang F."/>
            <person name="Baquero D.P."/>
            <person name="Su Z."/>
            <person name="Beltran L.C."/>
            <person name="Prangishvili D."/>
            <person name="Krupovic M."/>
            <person name="Egelman E.H."/>
        </authorList>
    </citation>
    <scope>NUCLEOTIDE SEQUENCE [LARGE SCALE GENOMIC DNA]</scope>
    <source>
        <strain evidence="2 3">POZ149</strain>
    </source>
</reference>
<comment type="similarity">
    <text evidence="1">Belongs to the peptidase S58 family.</text>
</comment>
<dbReference type="InterPro" id="IPR005321">
    <property type="entry name" value="Peptidase_S58_DmpA"/>
</dbReference>
<sequence length="282" mass="30314">MKIGINGIKVGGYTDEKSKSGVTVILSEIENNTAGISQRGGSPATLGTDLLRPKHRGNQSVNAIVLTGRSVFGIRVVDAVLMKLFELGVGFKISQNLKIPIVVSASIFDFYDNTIMPTPDWGYNAMSNLGYDIPIGRYWAGRGATVGKLKGIKYAKPSGQGYYEIENNNLKIGVISVVNSIGNIYDEKGELLVGEETEEFKINTPGTALGVVITNSKLNNSDACRVASSAENGFSSVIKPYNLSLDGDTVFTIATNEMEVPVDKVIALTYEASRESVLSIFK</sequence>
<dbReference type="PANTHER" id="PTHR36512:SF3">
    <property type="entry name" value="BLR5678 PROTEIN"/>
    <property type="match status" value="1"/>
</dbReference>
<dbReference type="GO" id="GO:0004177">
    <property type="term" value="F:aminopeptidase activity"/>
    <property type="evidence" value="ECO:0007669"/>
    <property type="project" value="TreeGrafter"/>
</dbReference>
<dbReference type="CDD" id="cd02252">
    <property type="entry name" value="nylC_like"/>
    <property type="match status" value="1"/>
</dbReference>
<evidence type="ECO:0000313" key="2">
    <source>
        <dbReference type="EMBL" id="QPG48835.1"/>
    </source>
</evidence>
<gene>
    <name evidence="2" type="ORF">HFC64_01655</name>
</gene>
<organism evidence="2 3">
    <name type="scientific">Saccharolobus solfataricus</name>
    <name type="common">Sulfolobus solfataricus</name>
    <dbReference type="NCBI Taxonomy" id="2287"/>
    <lineage>
        <taxon>Archaea</taxon>
        <taxon>Thermoproteota</taxon>
        <taxon>Thermoprotei</taxon>
        <taxon>Sulfolobales</taxon>
        <taxon>Sulfolobaceae</taxon>
        <taxon>Saccharolobus</taxon>
    </lineage>
</organism>
<accession>A0A7S9IGR7</accession>
<proteinExistence type="inferred from homology"/>
<dbReference type="PANTHER" id="PTHR36512">
    <property type="entry name" value="D-AMINOPEPTIDASE"/>
    <property type="match status" value="1"/>
</dbReference>
<protein>
    <submittedName>
        <fullName evidence="2">P1 family peptidase</fullName>
    </submittedName>
</protein>